<protein>
    <submittedName>
        <fullName evidence="1">Uncharacterized protein</fullName>
    </submittedName>
</protein>
<dbReference type="RefSeq" id="WP_048852146.1">
    <property type="nucleotide sequence ID" value="NZ_BANI01000205.1"/>
</dbReference>
<sequence>MNDDFGIRKKPADRDSTLEKVDRVAEKLGFASREGRKRRNAVGPTMPVNVKLPEDTYNAFLKFCDDNEVTYRKGIEKLLIKAGYIEE</sequence>
<evidence type="ECO:0000313" key="2">
    <source>
        <dbReference type="Proteomes" id="UP000032675"/>
    </source>
</evidence>
<comment type="caution">
    <text evidence="1">The sequence shown here is derived from an EMBL/GenBank/DDBJ whole genome shotgun (WGS) entry which is preliminary data.</text>
</comment>
<dbReference type="AlphaFoldDB" id="A0A0D6Q362"/>
<proteinExistence type="predicted"/>
<gene>
    <name evidence="1" type="ORF">Geu3261_0240_003</name>
</gene>
<organism evidence="1 2">
    <name type="scientific">Komagataeibacter europaeus NBRC 3261</name>
    <dbReference type="NCBI Taxonomy" id="1234669"/>
    <lineage>
        <taxon>Bacteria</taxon>
        <taxon>Pseudomonadati</taxon>
        <taxon>Pseudomonadota</taxon>
        <taxon>Alphaproteobacteria</taxon>
        <taxon>Acetobacterales</taxon>
        <taxon>Acetobacteraceae</taxon>
        <taxon>Komagataeibacter</taxon>
    </lineage>
</organism>
<accession>A0A0D6Q362</accession>
<reference evidence="1 2" key="1">
    <citation type="submission" date="2012-11" db="EMBL/GenBank/DDBJ databases">
        <title>Whole genome sequence of Gluconacetobacter europaeus NBRC3261.</title>
        <authorList>
            <person name="Azuma Y."/>
            <person name="Higashiura N."/>
            <person name="Hirakawa H."/>
            <person name="Matsushita K."/>
        </authorList>
    </citation>
    <scope>NUCLEOTIDE SEQUENCE [LARGE SCALE GENOMIC DNA]</scope>
    <source>
        <strain evidence="1 2">NBRC 3261</strain>
    </source>
</reference>
<evidence type="ECO:0000313" key="1">
    <source>
        <dbReference type="EMBL" id="GAN97728.1"/>
    </source>
</evidence>
<dbReference type="EMBL" id="BANI01000205">
    <property type="protein sequence ID" value="GAN97728.1"/>
    <property type="molecule type" value="Genomic_DNA"/>
</dbReference>
<dbReference type="Proteomes" id="UP000032675">
    <property type="component" value="Unassembled WGS sequence"/>
</dbReference>
<name>A0A0D6Q362_KOMEU</name>